<feature type="domain" description="MADS-box" evidence="7">
    <location>
        <begin position="52"/>
        <end position="112"/>
    </location>
</feature>
<name>A0AAF1A1C4_SOLVR</name>
<dbReference type="GO" id="GO:0046983">
    <property type="term" value="F:protein dimerization activity"/>
    <property type="evidence" value="ECO:0007669"/>
    <property type="project" value="InterPro"/>
</dbReference>
<dbReference type="EMBL" id="CP133623">
    <property type="protein sequence ID" value="WMV57168.1"/>
    <property type="molecule type" value="Genomic_DNA"/>
</dbReference>
<dbReference type="PROSITE" id="PS50066">
    <property type="entry name" value="MADS_BOX_2"/>
    <property type="match status" value="1"/>
</dbReference>
<feature type="region of interest" description="Disordered" evidence="6">
    <location>
        <begin position="163"/>
        <end position="186"/>
    </location>
</feature>
<dbReference type="Proteomes" id="UP001234989">
    <property type="component" value="Chromosome 12"/>
</dbReference>
<sequence>MKRCWRKGPMEIRAGRAKQQKWKLNNGGGGNATENIRKFWKSIRLGLRKNRMGRKKLEIKRIESKSCRQVAFCKRRNGLIKKAKDLSTLCDVDVAVVIISNRGTLHEFSSTNRQNPLFPPYDIHDLPFDVFPSSMSLCNPCFMKCYEFSIGFLQGSFNDTKRTSKQKKRTLQKSRSQRQLEETNTDGPAVTDLVHLENELQTALMQIRFRKTQLMLEYVKNLHDKVRVFISIRASCKLVLG</sequence>
<keyword evidence="2" id="KW-0805">Transcription regulation</keyword>
<accession>A0AAF1A1C4</accession>
<keyword evidence="4" id="KW-0804">Transcription</keyword>
<dbReference type="AlphaFoldDB" id="A0AAF1A1C4"/>
<dbReference type="InterPro" id="IPR002100">
    <property type="entry name" value="TF_MADSbox"/>
</dbReference>
<dbReference type="PRINTS" id="PR00404">
    <property type="entry name" value="MADSDOMAIN"/>
</dbReference>
<keyword evidence="5" id="KW-0539">Nucleus</keyword>
<proteinExistence type="predicted"/>
<dbReference type="SMART" id="SM00432">
    <property type="entry name" value="MADS"/>
    <property type="match status" value="1"/>
</dbReference>
<keyword evidence="3" id="KW-0238">DNA-binding</keyword>
<evidence type="ECO:0000313" key="8">
    <source>
        <dbReference type="EMBL" id="WMV57168.1"/>
    </source>
</evidence>
<dbReference type="Pfam" id="PF00319">
    <property type="entry name" value="SRF-TF"/>
    <property type="match status" value="1"/>
</dbReference>
<dbReference type="GO" id="GO:0005634">
    <property type="term" value="C:nucleus"/>
    <property type="evidence" value="ECO:0007669"/>
    <property type="project" value="UniProtKB-SubCell"/>
</dbReference>
<keyword evidence="9" id="KW-1185">Reference proteome</keyword>
<dbReference type="Pfam" id="PF01486">
    <property type="entry name" value="K-box"/>
    <property type="match status" value="1"/>
</dbReference>
<feature type="compositionally biased region" description="Basic residues" evidence="6">
    <location>
        <begin position="163"/>
        <end position="176"/>
    </location>
</feature>
<evidence type="ECO:0000256" key="2">
    <source>
        <dbReference type="ARBA" id="ARBA00023015"/>
    </source>
</evidence>
<dbReference type="InterPro" id="IPR050142">
    <property type="entry name" value="MADS-box/MEF2_TF"/>
</dbReference>
<dbReference type="Gene3D" id="3.40.1810.10">
    <property type="entry name" value="Transcription factor, MADS-box"/>
    <property type="match status" value="1"/>
</dbReference>
<comment type="subcellular location">
    <subcellularLocation>
        <location evidence="1">Nucleus</location>
    </subcellularLocation>
</comment>
<evidence type="ECO:0000313" key="9">
    <source>
        <dbReference type="Proteomes" id="UP001234989"/>
    </source>
</evidence>
<protein>
    <recommendedName>
        <fullName evidence="7">MADS-box domain-containing protein</fullName>
    </recommendedName>
</protein>
<dbReference type="InterPro" id="IPR002487">
    <property type="entry name" value="TF_Kbox"/>
</dbReference>
<dbReference type="SUPFAM" id="SSF55455">
    <property type="entry name" value="SRF-like"/>
    <property type="match status" value="1"/>
</dbReference>
<evidence type="ECO:0000256" key="4">
    <source>
        <dbReference type="ARBA" id="ARBA00023163"/>
    </source>
</evidence>
<reference evidence="8" key="1">
    <citation type="submission" date="2023-08" db="EMBL/GenBank/DDBJ databases">
        <title>A de novo genome assembly of Solanum verrucosum Schlechtendal, a Mexican diploid species geographically isolated from the other diploid A-genome species in potato relatives.</title>
        <authorList>
            <person name="Hosaka K."/>
        </authorList>
    </citation>
    <scope>NUCLEOTIDE SEQUENCE</scope>
    <source>
        <tissue evidence="8">Young leaves</tissue>
    </source>
</reference>
<evidence type="ECO:0000256" key="1">
    <source>
        <dbReference type="ARBA" id="ARBA00004123"/>
    </source>
</evidence>
<evidence type="ECO:0000259" key="7">
    <source>
        <dbReference type="PROSITE" id="PS50066"/>
    </source>
</evidence>
<dbReference type="InterPro" id="IPR036879">
    <property type="entry name" value="TF_MADSbox_sf"/>
</dbReference>
<evidence type="ECO:0000256" key="3">
    <source>
        <dbReference type="ARBA" id="ARBA00023125"/>
    </source>
</evidence>
<evidence type="ECO:0000256" key="6">
    <source>
        <dbReference type="SAM" id="MobiDB-lite"/>
    </source>
</evidence>
<dbReference type="PANTHER" id="PTHR48019">
    <property type="entry name" value="SERUM RESPONSE FACTOR HOMOLOG"/>
    <property type="match status" value="1"/>
</dbReference>
<evidence type="ECO:0000256" key="5">
    <source>
        <dbReference type="ARBA" id="ARBA00023242"/>
    </source>
</evidence>
<dbReference type="GO" id="GO:0003700">
    <property type="term" value="F:DNA-binding transcription factor activity"/>
    <property type="evidence" value="ECO:0007669"/>
    <property type="project" value="InterPro"/>
</dbReference>
<organism evidence="8 9">
    <name type="scientific">Solanum verrucosum</name>
    <dbReference type="NCBI Taxonomy" id="315347"/>
    <lineage>
        <taxon>Eukaryota</taxon>
        <taxon>Viridiplantae</taxon>
        <taxon>Streptophyta</taxon>
        <taxon>Embryophyta</taxon>
        <taxon>Tracheophyta</taxon>
        <taxon>Spermatophyta</taxon>
        <taxon>Magnoliopsida</taxon>
        <taxon>eudicotyledons</taxon>
        <taxon>Gunneridae</taxon>
        <taxon>Pentapetalae</taxon>
        <taxon>asterids</taxon>
        <taxon>lamiids</taxon>
        <taxon>Solanales</taxon>
        <taxon>Solanaceae</taxon>
        <taxon>Solanoideae</taxon>
        <taxon>Solaneae</taxon>
        <taxon>Solanum</taxon>
    </lineage>
</organism>
<gene>
    <name evidence="8" type="ORF">MTR67_050553</name>
</gene>
<dbReference type="GO" id="GO:0003677">
    <property type="term" value="F:DNA binding"/>
    <property type="evidence" value="ECO:0007669"/>
    <property type="project" value="UniProtKB-KW"/>
</dbReference>